<proteinExistence type="predicted"/>
<dbReference type="AlphaFoldDB" id="A0A494G8R5"/>
<reference evidence="2" key="1">
    <citation type="journal article" date="2012" name="Nature">
        <title>The tomato genome sequence provides insights into fleshy fruit evolution.</title>
        <authorList>
            <consortium name="Tomato Genome Consortium"/>
        </authorList>
    </citation>
    <scope>NUCLEOTIDE SEQUENCE [LARGE SCALE GENOMIC DNA]</scope>
    <source>
        <strain evidence="2">cv. Heinz 1706</strain>
    </source>
</reference>
<accession>A0A494G8R5</accession>
<dbReference type="Proteomes" id="UP000004994">
    <property type="component" value="Unassembled WGS sequence"/>
</dbReference>
<sequence>MHARSNDVGRGMTSPPLDNTHSRQRRAWHDITSLGQHTRSAMSNDVGRGTTSPPLDSTHDRTTSGVTCHHCLWTSHSFERHRV</sequence>
<dbReference type="PANTHER" id="PTHR33187:SF11">
    <property type="entry name" value="AMINOTRANSFERASE-LIKE PLANT MOBILE DOMAIN-CONTAINING PROTEIN"/>
    <property type="match status" value="1"/>
</dbReference>
<dbReference type="Gramene" id="Solyc00g013185.1.1">
    <property type="protein sequence ID" value="Solyc00g013185.1.1"/>
    <property type="gene ID" value="Solyc00g013185.1"/>
</dbReference>
<reference evidence="2" key="2">
    <citation type="submission" date="2019-04" db="UniProtKB">
        <authorList>
            <consortium name="EnsemblPlants"/>
        </authorList>
    </citation>
    <scope>IDENTIFICATION</scope>
    <source>
        <strain evidence="2">cv. Heinz 1706</strain>
    </source>
</reference>
<evidence type="ECO:0000313" key="3">
    <source>
        <dbReference type="Proteomes" id="UP000004994"/>
    </source>
</evidence>
<organism evidence="2">
    <name type="scientific">Solanum lycopersicum</name>
    <name type="common">Tomato</name>
    <name type="synonym">Lycopersicon esculentum</name>
    <dbReference type="NCBI Taxonomy" id="4081"/>
    <lineage>
        <taxon>Eukaryota</taxon>
        <taxon>Viridiplantae</taxon>
        <taxon>Streptophyta</taxon>
        <taxon>Embryophyta</taxon>
        <taxon>Tracheophyta</taxon>
        <taxon>Spermatophyta</taxon>
        <taxon>Magnoliopsida</taxon>
        <taxon>eudicotyledons</taxon>
        <taxon>Gunneridae</taxon>
        <taxon>Pentapetalae</taxon>
        <taxon>asterids</taxon>
        <taxon>lamiids</taxon>
        <taxon>Solanales</taxon>
        <taxon>Solanaceae</taxon>
        <taxon>Solanoideae</taxon>
        <taxon>Solaneae</taxon>
        <taxon>Solanum</taxon>
        <taxon>Solanum subgen. Lycopersicon</taxon>
    </lineage>
</organism>
<evidence type="ECO:0000313" key="2">
    <source>
        <dbReference type="EnsemblPlants" id="Solyc00g013185.1.1"/>
    </source>
</evidence>
<dbReference type="EnsemblPlants" id="Solyc00g013185.1.1">
    <property type="protein sequence ID" value="Solyc00g013185.1.1"/>
    <property type="gene ID" value="Solyc00g013185.1"/>
</dbReference>
<protein>
    <submittedName>
        <fullName evidence="2">Uncharacterized protein</fullName>
    </submittedName>
</protein>
<name>A0A494G8R5_SOLLC</name>
<dbReference type="InParanoid" id="A0A494G8R5"/>
<dbReference type="PANTHER" id="PTHR33187">
    <property type="entry name" value="WU:FI09B08"/>
    <property type="match status" value="1"/>
</dbReference>
<feature type="region of interest" description="Disordered" evidence="1">
    <location>
        <begin position="1"/>
        <end position="64"/>
    </location>
</feature>
<feature type="compositionally biased region" description="Polar residues" evidence="1">
    <location>
        <begin position="33"/>
        <end position="55"/>
    </location>
</feature>
<evidence type="ECO:0000256" key="1">
    <source>
        <dbReference type="SAM" id="MobiDB-lite"/>
    </source>
</evidence>
<keyword evidence="3" id="KW-1185">Reference proteome</keyword>